<dbReference type="Pfam" id="PF24018">
    <property type="entry name" value="DUF7331"/>
    <property type="match status" value="1"/>
</dbReference>
<protein>
    <submittedName>
        <fullName evidence="1">Uncharacterized protein</fullName>
    </submittedName>
</protein>
<dbReference type="Proteomes" id="UP000236584">
    <property type="component" value="Chromosome"/>
</dbReference>
<reference evidence="1 2" key="1">
    <citation type="submission" date="2018-01" db="EMBL/GenBank/DDBJ databases">
        <title>Complete genome sequence of Salinigranum rubrum GX10T, an extremely halophilic archaeon isolated from a marine solar saltern.</title>
        <authorList>
            <person name="Han S."/>
        </authorList>
    </citation>
    <scope>NUCLEOTIDE SEQUENCE [LARGE SCALE GENOMIC DNA]</scope>
    <source>
        <strain evidence="1 2">GX10</strain>
    </source>
</reference>
<organism evidence="1 2">
    <name type="scientific">Salinigranum rubrum</name>
    <dbReference type="NCBI Taxonomy" id="755307"/>
    <lineage>
        <taxon>Archaea</taxon>
        <taxon>Methanobacteriati</taxon>
        <taxon>Methanobacteriota</taxon>
        <taxon>Stenosarchaea group</taxon>
        <taxon>Halobacteria</taxon>
        <taxon>Halobacteriales</taxon>
        <taxon>Haloferacaceae</taxon>
        <taxon>Salinigranum</taxon>
    </lineage>
</organism>
<dbReference type="InterPro" id="IPR055755">
    <property type="entry name" value="DUF7331"/>
</dbReference>
<proteinExistence type="predicted"/>
<dbReference type="KEGG" id="srub:C2R22_01750"/>
<dbReference type="EMBL" id="CP026309">
    <property type="protein sequence ID" value="AUV80539.1"/>
    <property type="molecule type" value="Genomic_DNA"/>
</dbReference>
<evidence type="ECO:0000313" key="2">
    <source>
        <dbReference type="Proteomes" id="UP000236584"/>
    </source>
</evidence>
<evidence type="ECO:0000313" key="1">
    <source>
        <dbReference type="EMBL" id="AUV80539.1"/>
    </source>
</evidence>
<dbReference type="AlphaFoldDB" id="A0A2I8VHL5"/>
<sequence length="62" mass="6843">MTETMATRTDDSGEDWDCEVDGADGARYADLRLEDGDVIIYDRAGEDAWIQSASAIGLELMR</sequence>
<gene>
    <name evidence="1" type="ORF">C2R22_01750</name>
</gene>
<keyword evidence="2" id="KW-1185">Reference proteome</keyword>
<name>A0A2I8VHL5_9EURY</name>
<accession>A0A2I8VHL5</accession>